<feature type="domain" description="Phospholipid/glycerol acyltransferase" evidence="10">
    <location>
        <begin position="46"/>
        <end position="158"/>
    </location>
</feature>
<protein>
    <recommendedName>
        <fullName evidence="6 9">1-acyl-sn-glycerol-3-phosphate acyltransferase</fullName>
        <ecNumber evidence="5 9">2.3.1.51</ecNumber>
    </recommendedName>
</protein>
<reference evidence="11" key="1">
    <citation type="journal article" date="2020" name="mSystems">
        <title>Genome- and Community-Level Interaction Insights into Carbon Utilization and Element Cycling Functions of Hydrothermarchaeota in Hydrothermal Sediment.</title>
        <authorList>
            <person name="Zhou Z."/>
            <person name="Liu Y."/>
            <person name="Xu W."/>
            <person name="Pan J."/>
            <person name="Luo Z.H."/>
            <person name="Li M."/>
        </authorList>
    </citation>
    <scope>NUCLEOTIDE SEQUENCE [LARGE SCALE GENOMIC DNA]</scope>
    <source>
        <strain evidence="11">SpSt-114</strain>
    </source>
</reference>
<evidence type="ECO:0000256" key="2">
    <source>
        <dbReference type="ARBA" id="ARBA00004728"/>
    </source>
</evidence>
<dbReference type="EMBL" id="DSAC01000011">
    <property type="protein sequence ID" value="HHO73206.1"/>
    <property type="molecule type" value="Genomic_DNA"/>
</dbReference>
<comment type="caution">
    <text evidence="11">The sequence shown here is derived from an EMBL/GenBank/DDBJ whole genome shotgun (WGS) entry which is preliminary data.</text>
</comment>
<gene>
    <name evidence="11" type="ORF">ENN04_01025</name>
</gene>
<dbReference type="PANTHER" id="PTHR10434">
    <property type="entry name" value="1-ACYL-SN-GLYCEROL-3-PHOSPHATE ACYLTRANSFERASE"/>
    <property type="match status" value="1"/>
</dbReference>
<evidence type="ECO:0000256" key="4">
    <source>
        <dbReference type="ARBA" id="ARBA00008655"/>
    </source>
</evidence>
<evidence type="ECO:0000256" key="6">
    <source>
        <dbReference type="ARBA" id="ARBA00016139"/>
    </source>
</evidence>
<comment type="pathway">
    <text evidence="3">Lipid metabolism.</text>
</comment>
<evidence type="ECO:0000256" key="1">
    <source>
        <dbReference type="ARBA" id="ARBA00001141"/>
    </source>
</evidence>
<accession>A0A7C5SYL8</accession>
<dbReference type="CDD" id="cd07989">
    <property type="entry name" value="LPLAT_AGPAT-like"/>
    <property type="match status" value="1"/>
</dbReference>
<comment type="similarity">
    <text evidence="4 9">Belongs to the 1-acyl-sn-glycerol-3-phosphate acyltransferase family.</text>
</comment>
<keyword evidence="8 9" id="KW-0012">Acyltransferase</keyword>
<dbReference type="AlphaFoldDB" id="A0A7C5SYL8"/>
<dbReference type="GO" id="GO:0016020">
    <property type="term" value="C:membrane"/>
    <property type="evidence" value="ECO:0007669"/>
    <property type="project" value="InterPro"/>
</dbReference>
<evidence type="ECO:0000256" key="9">
    <source>
        <dbReference type="RuleBase" id="RU361267"/>
    </source>
</evidence>
<comment type="domain">
    <text evidence="9">The HXXXXD motif is essential for acyltransferase activity and may constitute the binding site for the phosphate moiety of the glycerol-3-phosphate.</text>
</comment>
<keyword evidence="9" id="KW-0444">Lipid biosynthesis</keyword>
<dbReference type="SUPFAM" id="SSF69593">
    <property type="entry name" value="Glycerol-3-phosphate (1)-acyltransferase"/>
    <property type="match status" value="1"/>
</dbReference>
<evidence type="ECO:0000259" key="10">
    <source>
        <dbReference type="SMART" id="SM00563"/>
    </source>
</evidence>
<dbReference type="NCBIfam" id="TIGR00530">
    <property type="entry name" value="AGP_acyltrn"/>
    <property type="match status" value="1"/>
</dbReference>
<evidence type="ECO:0000256" key="5">
    <source>
        <dbReference type="ARBA" id="ARBA00013211"/>
    </source>
</evidence>
<keyword evidence="9" id="KW-0594">Phospholipid biosynthesis</keyword>
<evidence type="ECO:0000256" key="3">
    <source>
        <dbReference type="ARBA" id="ARBA00005189"/>
    </source>
</evidence>
<dbReference type="EC" id="2.3.1.51" evidence="5 9"/>
<dbReference type="SMART" id="SM00563">
    <property type="entry name" value="PlsC"/>
    <property type="match status" value="1"/>
</dbReference>
<dbReference type="Pfam" id="PF01553">
    <property type="entry name" value="Acyltransferase"/>
    <property type="match status" value="1"/>
</dbReference>
<comment type="pathway">
    <text evidence="2">Phospholipid metabolism; CDP-diacylglycerol biosynthesis; CDP-diacylglycerol from sn-glycerol 3-phosphate: step 2/3.</text>
</comment>
<keyword evidence="9" id="KW-1208">Phospholipid metabolism</keyword>
<evidence type="ECO:0000256" key="8">
    <source>
        <dbReference type="ARBA" id="ARBA00023315"/>
    </source>
</evidence>
<organism evidence="11">
    <name type="scientific">Thermocrinis ruber</name>
    <dbReference type="NCBI Taxonomy" id="75906"/>
    <lineage>
        <taxon>Bacteria</taxon>
        <taxon>Pseudomonadati</taxon>
        <taxon>Aquificota</taxon>
        <taxon>Aquificia</taxon>
        <taxon>Aquificales</taxon>
        <taxon>Aquificaceae</taxon>
        <taxon>Thermocrinis</taxon>
    </lineage>
</organism>
<proteinExistence type="inferred from homology"/>
<dbReference type="GO" id="GO:0003841">
    <property type="term" value="F:1-acylglycerol-3-phosphate O-acyltransferase activity"/>
    <property type="evidence" value="ECO:0007669"/>
    <property type="project" value="UniProtKB-UniRule"/>
</dbReference>
<keyword evidence="7 9" id="KW-0808">Transferase</keyword>
<dbReference type="InterPro" id="IPR002123">
    <property type="entry name" value="Plipid/glycerol_acylTrfase"/>
</dbReference>
<evidence type="ECO:0000313" key="11">
    <source>
        <dbReference type="EMBL" id="HHO73206.1"/>
    </source>
</evidence>
<name>A0A7C5SYL8_9AQUI</name>
<dbReference type="PANTHER" id="PTHR10434:SF40">
    <property type="entry name" value="1-ACYL-SN-GLYCEROL-3-PHOSPHATE ACYLTRANSFERASE"/>
    <property type="match status" value="1"/>
</dbReference>
<evidence type="ECO:0000256" key="7">
    <source>
        <dbReference type="ARBA" id="ARBA00022679"/>
    </source>
</evidence>
<dbReference type="InterPro" id="IPR004552">
    <property type="entry name" value="AGP_acyltrans"/>
</dbReference>
<sequence>MKRHPCIKSSFANYVLKPFCPMVKPVFKAVFKIEVFGLENVPPEPCIVASNHRSYLDPPVLNAVFPEPLIFVAKEELFKVPIFGKLISHMGAIPIKRGAGDVQALSTVLELLEKGCKVCIFPEGTRAEPGQFLRPKPGVGLLAIKSKKKVLPVYIDGTDKVMPRGKSFPKPGAKIRVFIGKPKDYSHEKNYKEVAIKIMEEIKALSYF</sequence>
<comment type="catalytic activity">
    <reaction evidence="1 9">
        <text>a 1-acyl-sn-glycero-3-phosphate + an acyl-CoA = a 1,2-diacyl-sn-glycero-3-phosphate + CoA</text>
        <dbReference type="Rhea" id="RHEA:19709"/>
        <dbReference type="ChEBI" id="CHEBI:57287"/>
        <dbReference type="ChEBI" id="CHEBI:57970"/>
        <dbReference type="ChEBI" id="CHEBI:58342"/>
        <dbReference type="ChEBI" id="CHEBI:58608"/>
        <dbReference type="EC" id="2.3.1.51"/>
    </reaction>
</comment>
<keyword evidence="9" id="KW-0443">Lipid metabolism</keyword>
<dbReference type="GO" id="GO:0006654">
    <property type="term" value="P:phosphatidic acid biosynthetic process"/>
    <property type="evidence" value="ECO:0007669"/>
    <property type="project" value="TreeGrafter"/>
</dbReference>